<gene>
    <name evidence="4" type="ORF">KFK14_11965</name>
</gene>
<dbReference type="KEGG" id="spph:KFK14_11965"/>
<evidence type="ECO:0000259" key="3">
    <source>
        <dbReference type="Pfam" id="PF16220"/>
    </source>
</evidence>
<dbReference type="GO" id="GO:0016989">
    <property type="term" value="F:sigma factor antagonist activity"/>
    <property type="evidence" value="ECO:0007669"/>
    <property type="project" value="TreeGrafter"/>
</dbReference>
<keyword evidence="1" id="KW-1133">Transmembrane helix</keyword>
<evidence type="ECO:0000313" key="4">
    <source>
        <dbReference type="EMBL" id="QUT03873.1"/>
    </source>
</evidence>
<dbReference type="RefSeq" id="WP_212607790.1">
    <property type="nucleotide sequence ID" value="NZ_CP073910.1"/>
</dbReference>
<dbReference type="EMBL" id="CP073910">
    <property type="protein sequence ID" value="QUT03873.1"/>
    <property type="molecule type" value="Genomic_DNA"/>
</dbReference>
<dbReference type="Proteomes" id="UP000681425">
    <property type="component" value="Chromosome"/>
</dbReference>
<sequence>MSDAETRQLEAAARWYFELDQAGHDPQLERRFHAWLQRDPDHASAFNDIVRSLAAIDGQEDRSELSAAAHEATIGLRRRNRLVTGYKLAGLGALLLAVTGSLAFRSAPAPVEYANFQDGVRTVRLADNSEIVLDRRTVVQVNYASGVRHIDLLAGQARFKVAHDPERPFEVLANRRVVVAKGTDFVVSRPDETLSVTLLSGRVDVAIDPPCINSLVSLCRFLRRDNLVMRPGERLSGPLDDGAMVRDRVNATNATAWQVGLLIADNERLGALVQQLNRYAGKNIIELADPSLKDLRVDGAFRIGKPVAVAEALQQLFDIDAQFRPYGRVILTKKMHPPKNNL</sequence>
<keyword evidence="5" id="KW-1185">Reference proteome</keyword>
<dbReference type="PANTHER" id="PTHR30273">
    <property type="entry name" value="PERIPLASMIC SIGNAL SENSOR AND SIGMA FACTOR ACTIVATOR FECR-RELATED"/>
    <property type="match status" value="1"/>
</dbReference>
<reference evidence="4" key="1">
    <citation type="submission" date="2021-04" db="EMBL/GenBank/DDBJ databases">
        <title>Isolation of p-tert-butylphenol degrading bacteria Sphingobium phenoxybenzoativorans Tas13 from active sludge.</title>
        <authorList>
            <person name="Li Y."/>
        </authorList>
    </citation>
    <scope>NUCLEOTIDE SEQUENCE</scope>
    <source>
        <strain evidence="4">Tas13</strain>
    </source>
</reference>
<accession>A0A975K4B8</accession>
<evidence type="ECO:0000259" key="2">
    <source>
        <dbReference type="Pfam" id="PF04773"/>
    </source>
</evidence>
<dbReference type="InterPro" id="IPR006860">
    <property type="entry name" value="FecR"/>
</dbReference>
<dbReference type="AlphaFoldDB" id="A0A975K4B8"/>
<dbReference type="PIRSF" id="PIRSF018266">
    <property type="entry name" value="FecR"/>
    <property type="match status" value="1"/>
</dbReference>
<dbReference type="Gene3D" id="2.60.120.1440">
    <property type="match status" value="1"/>
</dbReference>
<evidence type="ECO:0000256" key="1">
    <source>
        <dbReference type="SAM" id="Phobius"/>
    </source>
</evidence>
<keyword evidence="1" id="KW-0472">Membrane</keyword>
<dbReference type="Pfam" id="PF04773">
    <property type="entry name" value="FecR"/>
    <property type="match status" value="1"/>
</dbReference>
<proteinExistence type="predicted"/>
<dbReference type="InterPro" id="IPR032623">
    <property type="entry name" value="FecR_N"/>
</dbReference>
<feature type="domain" description="FecR protein" evidence="2">
    <location>
        <begin position="118"/>
        <end position="203"/>
    </location>
</feature>
<feature type="transmembrane region" description="Helical" evidence="1">
    <location>
        <begin position="86"/>
        <end position="104"/>
    </location>
</feature>
<evidence type="ECO:0000313" key="5">
    <source>
        <dbReference type="Proteomes" id="UP000681425"/>
    </source>
</evidence>
<name>A0A975K4B8_9SPHN</name>
<dbReference type="Pfam" id="PF16220">
    <property type="entry name" value="DUF4880"/>
    <property type="match status" value="1"/>
</dbReference>
<feature type="domain" description="FecR N-terminal" evidence="3">
    <location>
        <begin position="10"/>
        <end position="49"/>
    </location>
</feature>
<dbReference type="InterPro" id="IPR012373">
    <property type="entry name" value="Ferrdict_sens_TM"/>
</dbReference>
<organism evidence="4 5">
    <name type="scientific">Sphingobium phenoxybenzoativorans</name>
    <dbReference type="NCBI Taxonomy" id="1592790"/>
    <lineage>
        <taxon>Bacteria</taxon>
        <taxon>Pseudomonadati</taxon>
        <taxon>Pseudomonadota</taxon>
        <taxon>Alphaproteobacteria</taxon>
        <taxon>Sphingomonadales</taxon>
        <taxon>Sphingomonadaceae</taxon>
        <taxon>Sphingobium</taxon>
    </lineage>
</organism>
<protein>
    <submittedName>
        <fullName evidence="4">FecR domain-containing protein</fullName>
    </submittedName>
</protein>
<keyword evidence="1" id="KW-0812">Transmembrane</keyword>
<dbReference type="PANTHER" id="PTHR30273:SF2">
    <property type="entry name" value="PROTEIN FECR"/>
    <property type="match status" value="1"/>
</dbReference>